<name>K6V4F2_9ACTN</name>
<evidence type="ECO:0000256" key="1">
    <source>
        <dbReference type="ARBA" id="ARBA00008898"/>
    </source>
</evidence>
<protein>
    <submittedName>
        <fullName evidence="4">Putative oxidoreductase</fullName>
    </submittedName>
</protein>
<keyword evidence="5" id="KW-1185">Reference proteome</keyword>
<dbReference type="GO" id="GO:0042602">
    <property type="term" value="F:riboflavin reductase (NADPH) activity"/>
    <property type="evidence" value="ECO:0007669"/>
    <property type="project" value="TreeGrafter"/>
</dbReference>
<evidence type="ECO:0000313" key="5">
    <source>
        <dbReference type="Proteomes" id="UP000008363"/>
    </source>
</evidence>
<dbReference type="eggNOG" id="COG1853">
    <property type="taxonomic scope" value="Bacteria"/>
</dbReference>
<evidence type="ECO:0000313" key="4">
    <source>
        <dbReference type="EMBL" id="GAB91038.1"/>
    </source>
</evidence>
<keyword evidence="2" id="KW-0560">Oxidoreductase</keyword>
<dbReference type="Pfam" id="PF01613">
    <property type="entry name" value="Flavin_Reduct"/>
    <property type="match status" value="1"/>
</dbReference>
<dbReference type="OrthoDB" id="9792858at2"/>
<dbReference type="STRING" id="1108045.GORHZ_121_00310"/>
<dbReference type="SMART" id="SM00903">
    <property type="entry name" value="Flavin_Reduct"/>
    <property type="match status" value="1"/>
</dbReference>
<dbReference type="EMBL" id="BAHC01000121">
    <property type="protein sequence ID" value="GAB91038.1"/>
    <property type="molecule type" value="Genomic_DNA"/>
</dbReference>
<sequence length="164" mass="17086">MTTSTEIDPAELRSAFGAFPTGVVALAGMTGDDPTVLVASSFAVGVSLSPPLVMFAVQQSSSTWPLLKQAPALGVSVLGEHHAPVVRQLAAKDKANRLAGVATTVRSSGAVFLSGAPVSFECALESSHIAGDHEIVVLRIIDLLNDPAQQPIIWHKSSFMRLSA</sequence>
<dbReference type="SUPFAM" id="SSF50475">
    <property type="entry name" value="FMN-binding split barrel"/>
    <property type="match status" value="1"/>
</dbReference>
<dbReference type="InterPro" id="IPR050268">
    <property type="entry name" value="NADH-dep_flavin_reductase"/>
</dbReference>
<organism evidence="4 5">
    <name type="scientific">Gordonia rhizosphera NBRC 16068</name>
    <dbReference type="NCBI Taxonomy" id="1108045"/>
    <lineage>
        <taxon>Bacteria</taxon>
        <taxon>Bacillati</taxon>
        <taxon>Actinomycetota</taxon>
        <taxon>Actinomycetes</taxon>
        <taxon>Mycobacteriales</taxon>
        <taxon>Gordoniaceae</taxon>
        <taxon>Gordonia</taxon>
    </lineage>
</organism>
<accession>K6V4F2</accession>
<proteinExistence type="inferred from homology"/>
<dbReference type="AlphaFoldDB" id="K6V4F2"/>
<reference evidence="4 5" key="1">
    <citation type="submission" date="2012-08" db="EMBL/GenBank/DDBJ databases">
        <title>Whole genome shotgun sequence of Gordonia rhizosphera NBRC 16068.</title>
        <authorList>
            <person name="Takarada H."/>
            <person name="Isaki S."/>
            <person name="Hosoyama A."/>
            <person name="Tsuchikane K."/>
            <person name="Katsumata H."/>
            <person name="Baba S."/>
            <person name="Ohji S."/>
            <person name="Yamazaki S."/>
            <person name="Fujita N."/>
        </authorList>
    </citation>
    <scope>NUCLEOTIDE SEQUENCE [LARGE SCALE GENOMIC DNA]</scope>
    <source>
        <strain evidence="4 5">NBRC 16068</strain>
    </source>
</reference>
<comment type="similarity">
    <text evidence="1">Belongs to the non-flavoprotein flavin reductase family.</text>
</comment>
<evidence type="ECO:0000259" key="3">
    <source>
        <dbReference type="SMART" id="SM00903"/>
    </source>
</evidence>
<dbReference type="Gene3D" id="2.30.110.10">
    <property type="entry name" value="Electron Transport, Fmn-binding Protein, Chain A"/>
    <property type="match status" value="1"/>
</dbReference>
<dbReference type="InterPro" id="IPR012349">
    <property type="entry name" value="Split_barrel_FMN-bd"/>
</dbReference>
<dbReference type="PANTHER" id="PTHR30466:SF11">
    <property type="entry name" value="FLAVIN-DEPENDENT MONOOXYGENASE, REDUCTASE SUBUNIT HSAB"/>
    <property type="match status" value="1"/>
</dbReference>
<gene>
    <name evidence="4" type="ORF">GORHZ_121_00310</name>
</gene>
<feature type="domain" description="Flavin reductase like" evidence="3">
    <location>
        <begin position="16"/>
        <end position="161"/>
    </location>
</feature>
<dbReference type="Proteomes" id="UP000008363">
    <property type="component" value="Unassembled WGS sequence"/>
</dbReference>
<dbReference type="GO" id="GO:0010181">
    <property type="term" value="F:FMN binding"/>
    <property type="evidence" value="ECO:0007669"/>
    <property type="project" value="InterPro"/>
</dbReference>
<dbReference type="RefSeq" id="WP_006334292.1">
    <property type="nucleotide sequence ID" value="NZ_BAHC01000121.1"/>
</dbReference>
<comment type="caution">
    <text evidence="4">The sequence shown here is derived from an EMBL/GenBank/DDBJ whole genome shotgun (WGS) entry which is preliminary data.</text>
</comment>
<dbReference type="InterPro" id="IPR002563">
    <property type="entry name" value="Flavin_Rdtase-like_dom"/>
</dbReference>
<evidence type="ECO:0000256" key="2">
    <source>
        <dbReference type="ARBA" id="ARBA00023002"/>
    </source>
</evidence>
<dbReference type="PANTHER" id="PTHR30466">
    <property type="entry name" value="FLAVIN REDUCTASE"/>
    <property type="match status" value="1"/>
</dbReference>